<reference evidence="2" key="3">
    <citation type="submission" date="2018-11" db="EMBL/GenBank/DDBJ databases">
        <authorList>
            <person name="Hwang Y.J."/>
            <person name="Hwang C.Y."/>
        </authorList>
    </citation>
    <scope>NUCLEOTIDE SEQUENCE</scope>
    <source>
        <strain evidence="2">R106</strain>
    </source>
</reference>
<dbReference type="Proteomes" id="UP000278855">
    <property type="component" value="Unassembled WGS sequence"/>
</dbReference>
<organism evidence="2 4">
    <name type="scientific">Shewanella psychromarinicola</name>
    <dbReference type="NCBI Taxonomy" id="2487742"/>
    <lineage>
        <taxon>Bacteria</taxon>
        <taxon>Pseudomonadati</taxon>
        <taxon>Pseudomonadota</taxon>
        <taxon>Gammaproteobacteria</taxon>
        <taxon>Alteromonadales</taxon>
        <taxon>Shewanellaceae</taxon>
        <taxon>Shewanella</taxon>
    </lineage>
</organism>
<evidence type="ECO:0000313" key="1">
    <source>
        <dbReference type="EMBL" id="AZG36593.1"/>
    </source>
</evidence>
<name>A0A3N4EJM8_9GAMM</name>
<reference evidence="4" key="2">
    <citation type="submission" date="2018-11" db="EMBL/GenBank/DDBJ databases">
        <title>Shewanella sp. R106.</title>
        <authorList>
            <person name="Hwang Y.J."/>
            <person name="Hwang C.Y."/>
        </authorList>
    </citation>
    <scope>NUCLEOTIDE SEQUENCE [LARGE SCALE GENOMIC DNA]</scope>
    <source>
        <strain evidence="4">R106</strain>
    </source>
</reference>
<dbReference type="OrthoDB" id="5624536at2"/>
<keyword evidence="3" id="KW-1185">Reference proteome</keyword>
<dbReference type="EMBL" id="RKKB01000001">
    <property type="protein sequence ID" value="RPA34440.1"/>
    <property type="molecule type" value="Genomic_DNA"/>
</dbReference>
<evidence type="ECO:0000313" key="2">
    <source>
        <dbReference type="EMBL" id="RPA34440.1"/>
    </source>
</evidence>
<evidence type="ECO:0000313" key="4">
    <source>
        <dbReference type="Proteomes" id="UP000278855"/>
    </source>
</evidence>
<proteinExistence type="predicted"/>
<protein>
    <submittedName>
        <fullName evidence="2">Uncharacterized protein</fullName>
    </submittedName>
</protein>
<accession>A0A3N4EJM8</accession>
<dbReference type="AlphaFoldDB" id="A0A3N4EJM8"/>
<dbReference type="KEGG" id="spsr:EGC80_18135"/>
<dbReference type="EMBL" id="CP034073">
    <property type="protein sequence ID" value="AZG36593.1"/>
    <property type="molecule type" value="Genomic_DNA"/>
</dbReference>
<evidence type="ECO:0000313" key="3">
    <source>
        <dbReference type="Proteomes" id="UP000273778"/>
    </source>
</evidence>
<dbReference type="RefSeq" id="WP_124011670.1">
    <property type="nucleotide sequence ID" value="NZ_CP034073.1"/>
</dbReference>
<sequence length="86" mass="9726">MFSLGDGYHNPDTASQLIVIGRFTSDRKVTDWTFSFDLFGQSPAGKVISMTEKCKATDPKRVFQLSFENARQIILPNEFPPITIKQ</sequence>
<dbReference type="Proteomes" id="UP000273778">
    <property type="component" value="Chromosome"/>
</dbReference>
<reference evidence="1 3" key="1">
    <citation type="submission" date="2018-11" db="EMBL/GenBank/DDBJ databases">
        <title>Shewanella sp. M2.</title>
        <authorList>
            <person name="Hwang Y.J."/>
            <person name="Hwang C.Y."/>
        </authorList>
    </citation>
    <scope>NUCLEOTIDE SEQUENCE [LARGE SCALE GENOMIC DNA]</scope>
    <source>
        <strain evidence="1 3">M2</strain>
    </source>
</reference>
<gene>
    <name evidence="2" type="ORF">EGC77_01770</name>
    <name evidence="1" type="ORF">EGC80_18135</name>
</gene>